<organism evidence="3 4">
    <name type="scientific">Kineobactrum salinum</name>
    <dbReference type="NCBI Taxonomy" id="2708301"/>
    <lineage>
        <taxon>Bacteria</taxon>
        <taxon>Pseudomonadati</taxon>
        <taxon>Pseudomonadota</taxon>
        <taxon>Gammaproteobacteria</taxon>
        <taxon>Cellvibrionales</taxon>
        <taxon>Halieaceae</taxon>
        <taxon>Kineobactrum</taxon>
    </lineage>
</organism>
<keyword evidence="4" id="KW-1185">Reference proteome</keyword>
<feature type="chain" id="PRO_5025688909" evidence="1">
    <location>
        <begin position="43"/>
        <end position="290"/>
    </location>
</feature>
<feature type="domain" description="Dienelactone hydrolase" evidence="2">
    <location>
        <begin position="60"/>
        <end position="287"/>
    </location>
</feature>
<dbReference type="PANTHER" id="PTHR46623">
    <property type="entry name" value="CARBOXYMETHYLENEBUTENOLIDASE-RELATED"/>
    <property type="match status" value="1"/>
</dbReference>
<dbReference type="Proteomes" id="UP000477680">
    <property type="component" value="Chromosome"/>
</dbReference>
<dbReference type="InterPro" id="IPR029058">
    <property type="entry name" value="AB_hydrolase_fold"/>
</dbReference>
<dbReference type="Pfam" id="PF01738">
    <property type="entry name" value="DLH"/>
    <property type="match status" value="1"/>
</dbReference>
<reference evidence="3 4" key="1">
    <citation type="submission" date="2020-02" db="EMBL/GenBank/DDBJ databases">
        <title>Genome sequencing for Kineobactrum sp. M2.</title>
        <authorList>
            <person name="Park S.-J."/>
        </authorList>
    </citation>
    <scope>NUCLEOTIDE SEQUENCE [LARGE SCALE GENOMIC DNA]</scope>
    <source>
        <strain evidence="3 4">M2</strain>
    </source>
</reference>
<feature type="signal peptide" evidence="1">
    <location>
        <begin position="1"/>
        <end position="42"/>
    </location>
</feature>
<name>A0A6C0U495_9GAMM</name>
<dbReference type="EMBL" id="CP048711">
    <property type="protein sequence ID" value="QIB66663.1"/>
    <property type="molecule type" value="Genomic_DNA"/>
</dbReference>
<keyword evidence="3" id="KW-0378">Hydrolase</keyword>
<dbReference type="InterPro" id="IPR051049">
    <property type="entry name" value="Dienelactone_hydrolase-like"/>
</dbReference>
<keyword evidence="1" id="KW-0732">Signal</keyword>
<gene>
    <name evidence="3" type="ORF">G3T16_15945</name>
</gene>
<protein>
    <submittedName>
        <fullName evidence="3">Dienelactone hydrolase family protein</fullName>
    </submittedName>
</protein>
<evidence type="ECO:0000259" key="2">
    <source>
        <dbReference type="Pfam" id="PF01738"/>
    </source>
</evidence>
<dbReference type="AlphaFoldDB" id="A0A6C0U495"/>
<evidence type="ECO:0000313" key="4">
    <source>
        <dbReference type="Proteomes" id="UP000477680"/>
    </source>
</evidence>
<dbReference type="PROSITE" id="PS51318">
    <property type="entry name" value="TAT"/>
    <property type="match status" value="1"/>
</dbReference>
<dbReference type="PANTHER" id="PTHR46623:SF10">
    <property type="entry name" value="CARBOXYMETHYLENEBUTENOLIDASE HOMOLOG"/>
    <property type="match status" value="1"/>
</dbReference>
<dbReference type="InterPro" id="IPR006311">
    <property type="entry name" value="TAT_signal"/>
</dbReference>
<dbReference type="RefSeq" id="WP_163496097.1">
    <property type="nucleotide sequence ID" value="NZ_CP048711.1"/>
</dbReference>
<evidence type="ECO:0000256" key="1">
    <source>
        <dbReference type="SAM" id="SignalP"/>
    </source>
</evidence>
<accession>A0A6C0U495</accession>
<sequence length="290" mass="31180">MCDDLTQQDNDNYRRKGISRRQFGAMAAVSGLALYLPGSANAVPVVESEVSIATPDGNADAYFVHPAEGKHPGVIVWPDILGLRPAFRQMGKRLAESGYSVLVVNPYYRNQAAPVVPPGASYADENIRNTVQPLAQSLSPATNMRDAKALVDHLDRQSAVDTGRKIGTTGYCMGGPIVMRTAAAVPERIAAAASFHGGGLVTEGEDSPHLLIPQMQAGFLIAIAENDDARDPEAKVILKEAFAKADLPAEIEVYEGAMHGWCPPDSQVYNEVQAEKAWARLLALFDRQLA</sequence>
<evidence type="ECO:0000313" key="3">
    <source>
        <dbReference type="EMBL" id="QIB66663.1"/>
    </source>
</evidence>
<dbReference type="Gene3D" id="3.40.50.1820">
    <property type="entry name" value="alpha/beta hydrolase"/>
    <property type="match status" value="1"/>
</dbReference>
<dbReference type="SUPFAM" id="SSF53474">
    <property type="entry name" value="alpha/beta-Hydrolases"/>
    <property type="match status" value="1"/>
</dbReference>
<dbReference type="KEGG" id="kim:G3T16_15945"/>
<dbReference type="GO" id="GO:0016787">
    <property type="term" value="F:hydrolase activity"/>
    <property type="evidence" value="ECO:0007669"/>
    <property type="project" value="UniProtKB-KW"/>
</dbReference>
<dbReference type="InterPro" id="IPR002925">
    <property type="entry name" value="Dienelactn_hydro"/>
</dbReference>
<proteinExistence type="predicted"/>